<feature type="region of interest" description="Disordered" evidence="2">
    <location>
        <begin position="729"/>
        <end position="756"/>
    </location>
</feature>
<feature type="compositionally biased region" description="Polar residues" evidence="2">
    <location>
        <begin position="331"/>
        <end position="348"/>
    </location>
</feature>
<feature type="compositionally biased region" description="Polar residues" evidence="2">
    <location>
        <begin position="603"/>
        <end position="620"/>
    </location>
</feature>
<feature type="compositionally biased region" description="Polar residues" evidence="2">
    <location>
        <begin position="990"/>
        <end position="999"/>
    </location>
</feature>
<feature type="region of interest" description="Disordered" evidence="2">
    <location>
        <begin position="603"/>
        <end position="636"/>
    </location>
</feature>
<feature type="compositionally biased region" description="Low complexity" evidence="2">
    <location>
        <begin position="796"/>
        <end position="813"/>
    </location>
</feature>
<feature type="compositionally biased region" description="Polar residues" evidence="2">
    <location>
        <begin position="742"/>
        <end position="756"/>
    </location>
</feature>
<dbReference type="EMBL" id="JANPWB010000015">
    <property type="protein sequence ID" value="KAJ1087362.1"/>
    <property type="molecule type" value="Genomic_DNA"/>
</dbReference>
<accession>A0AAV7LAG1</accession>
<dbReference type="PROSITE" id="PS50958">
    <property type="entry name" value="SMB_2"/>
    <property type="match status" value="1"/>
</dbReference>
<keyword evidence="6" id="KW-1185">Reference proteome</keyword>
<feature type="domain" description="SMB" evidence="4">
    <location>
        <begin position="19"/>
        <end position="67"/>
    </location>
</feature>
<reference evidence="5" key="1">
    <citation type="journal article" date="2022" name="bioRxiv">
        <title>Sequencing and chromosome-scale assembly of the giantPleurodeles waltlgenome.</title>
        <authorList>
            <person name="Brown T."/>
            <person name="Elewa A."/>
            <person name="Iarovenko S."/>
            <person name="Subramanian E."/>
            <person name="Araus A.J."/>
            <person name="Petzold A."/>
            <person name="Susuki M."/>
            <person name="Suzuki K.-i.T."/>
            <person name="Hayashi T."/>
            <person name="Toyoda A."/>
            <person name="Oliveira C."/>
            <person name="Osipova E."/>
            <person name="Leigh N.D."/>
            <person name="Simon A."/>
            <person name="Yun M.H."/>
        </authorList>
    </citation>
    <scope>NUCLEOTIDE SEQUENCE</scope>
    <source>
        <strain evidence="5">20211129_DDA</strain>
        <tissue evidence="5">Liver</tissue>
    </source>
</reference>
<dbReference type="Proteomes" id="UP001066276">
    <property type="component" value="Chromosome 11"/>
</dbReference>
<evidence type="ECO:0000313" key="6">
    <source>
        <dbReference type="Proteomes" id="UP001066276"/>
    </source>
</evidence>
<feature type="region of interest" description="Disordered" evidence="2">
    <location>
        <begin position="927"/>
        <end position="1001"/>
    </location>
</feature>
<feature type="compositionally biased region" description="Polar residues" evidence="2">
    <location>
        <begin position="368"/>
        <end position="377"/>
    </location>
</feature>
<keyword evidence="1" id="KW-1015">Disulfide bond</keyword>
<name>A0AAV7LAG1_PLEWA</name>
<feature type="compositionally biased region" description="Low complexity" evidence="2">
    <location>
        <begin position="897"/>
        <end position="909"/>
    </location>
</feature>
<evidence type="ECO:0000256" key="2">
    <source>
        <dbReference type="SAM" id="MobiDB-lite"/>
    </source>
</evidence>
<feature type="region of interest" description="Disordered" evidence="2">
    <location>
        <begin position="796"/>
        <end position="830"/>
    </location>
</feature>
<feature type="signal peptide" evidence="3">
    <location>
        <begin position="1"/>
        <end position="18"/>
    </location>
</feature>
<evidence type="ECO:0000256" key="1">
    <source>
        <dbReference type="ARBA" id="ARBA00023157"/>
    </source>
</evidence>
<feature type="compositionally biased region" description="Polar residues" evidence="2">
    <location>
        <begin position="861"/>
        <end position="888"/>
    </location>
</feature>
<gene>
    <name evidence="5" type="ORF">NDU88_000538</name>
</gene>
<feature type="region of interest" description="Disordered" evidence="2">
    <location>
        <begin position="87"/>
        <end position="111"/>
    </location>
</feature>
<comment type="caution">
    <text evidence="5">The sequence shown here is derived from an EMBL/GenBank/DDBJ whole genome shotgun (WGS) entry which is preliminary data.</text>
</comment>
<feature type="compositionally biased region" description="Low complexity" evidence="2">
    <location>
        <begin position="626"/>
        <end position="636"/>
    </location>
</feature>
<feature type="region of interest" description="Disordered" evidence="2">
    <location>
        <begin position="317"/>
        <end position="348"/>
    </location>
</feature>
<feature type="region of interest" description="Disordered" evidence="2">
    <location>
        <begin position="127"/>
        <end position="162"/>
    </location>
</feature>
<feature type="compositionally biased region" description="Polar residues" evidence="2">
    <location>
        <begin position="927"/>
        <end position="978"/>
    </location>
</feature>
<feature type="region of interest" description="Disordered" evidence="2">
    <location>
        <begin position="861"/>
        <end position="909"/>
    </location>
</feature>
<evidence type="ECO:0000259" key="4">
    <source>
        <dbReference type="PROSITE" id="PS50958"/>
    </source>
</evidence>
<dbReference type="PROSITE" id="PS00524">
    <property type="entry name" value="SMB_1"/>
    <property type="match status" value="1"/>
</dbReference>
<feature type="compositionally biased region" description="Low complexity" evidence="2">
    <location>
        <begin position="729"/>
        <end position="741"/>
    </location>
</feature>
<dbReference type="AlphaFoldDB" id="A0AAV7LAG1"/>
<keyword evidence="3" id="KW-0732">Signal</keyword>
<evidence type="ECO:0000256" key="3">
    <source>
        <dbReference type="SAM" id="SignalP"/>
    </source>
</evidence>
<dbReference type="InterPro" id="IPR001212">
    <property type="entry name" value="Somatomedin_B_dom"/>
</dbReference>
<sequence>MWIACLAWIALIGAAVDAFSGRCTQFPSLCCKGVDSTCRRGDCYCDSYCLTNYDCCPDFSAACNGVTQAPPPPPIAADVPVQVKPDTTLATTSPQSTSTTTSTTMTTPTTLGATITKNVPLPLNASQTTTTAIQPSSTGPTVPGNASTAVSTSISQSVGGNTTSTAVLQGQQATTGSNTVSQTSFVNATTVTTFQITTTTLLGASPNKTSNASQSIPTTGPGTFSPTGSGNVSVAATSTVVNQTNTTSTAVSVAATSTVVNQTNTTSTAVTAELKNPNTTQAAIQVSASTVTPALSMLSSSASTTAQLNITNGMGVTQKDAATGSPLSAPLATSNQSTTSGPTASQSFGINSTTVASVQMVTTTLLGVSPNKSSNASEIAPTAGSVPTTDQINITNGTGATWKDPATVSLISGPGAPSNQSATSGPAVSQVSFVNSSTLTTVQMAATTLTATSPNKTLIASQPTPTATPTTFSTFGSGNVSVAAISLGSNQTNTTLQAVTGLKNPNITQGDIQVNTSAVSPTSNMPTFAGATTVKLSNTNGTEVTGKGPSTASFISALVILLNQSTTSGPTGPQVSVTNVTTVATTQIVAFTLLATSLNKTASSSQSIPPAVPVTSTTSWPGMWKTDTSSGTNQTNTSTAVNTEYKSPNTIQANASATPSVWSMLFSGATTTPLNTTSGTGTTGKDPATGPVIAAPVVSANQSTTAAPTGPQTAVINSTTVTAAEMTTTTSLGTPPNTTSSVSQSMPTVGPGTFSTPNSATPVATALKSLNTTIQTNTSVMPPALSMLTSSAATTNQLNNTNGTGVTGNNPATWSLISAPGASSNQSTTSRVTGPQGVFVNATTVAIAQVVATNFTANASQSVSSVGPGTFPTPGSGQESTGANQTNPASPPVTAFSNTSSTHVNTSSVPAASSALNSAATVTAQLNNTTETGITGKDSATASRAGGSNQSVTTGPTGPSNPAANLPTEATSPLNASRTAAVIPDHPSGYTVSANSPTGGTPKVEQLMSSAPLYTGFLMTKSSSTNQTRRLDSTPTAPAASLNPTKLKQQVKKSQVITIRLDILRKLPFMSILEIEKQLLEKVRTLINEKFPNMTISTSMRIKEKRVHRLTAW</sequence>
<feature type="region of interest" description="Disordered" evidence="2">
    <location>
        <begin position="203"/>
        <end position="230"/>
    </location>
</feature>
<feature type="compositionally biased region" description="Low complexity" evidence="2">
    <location>
        <begin position="215"/>
        <end position="230"/>
    </location>
</feature>
<feature type="region of interest" description="Disordered" evidence="2">
    <location>
        <begin position="368"/>
        <end position="390"/>
    </location>
</feature>
<feature type="compositionally biased region" description="Polar residues" evidence="2">
    <location>
        <begin position="821"/>
        <end position="830"/>
    </location>
</feature>
<protein>
    <recommendedName>
        <fullName evidence="4">SMB domain-containing protein</fullName>
    </recommendedName>
</protein>
<evidence type="ECO:0000313" key="5">
    <source>
        <dbReference type="EMBL" id="KAJ1087362.1"/>
    </source>
</evidence>
<organism evidence="5 6">
    <name type="scientific">Pleurodeles waltl</name>
    <name type="common">Iberian ribbed newt</name>
    <dbReference type="NCBI Taxonomy" id="8319"/>
    <lineage>
        <taxon>Eukaryota</taxon>
        <taxon>Metazoa</taxon>
        <taxon>Chordata</taxon>
        <taxon>Craniata</taxon>
        <taxon>Vertebrata</taxon>
        <taxon>Euteleostomi</taxon>
        <taxon>Amphibia</taxon>
        <taxon>Batrachia</taxon>
        <taxon>Caudata</taxon>
        <taxon>Salamandroidea</taxon>
        <taxon>Salamandridae</taxon>
        <taxon>Pleurodelinae</taxon>
        <taxon>Pleurodeles</taxon>
    </lineage>
</organism>
<feature type="chain" id="PRO_5043933466" description="SMB domain-containing protein" evidence="3">
    <location>
        <begin position="19"/>
        <end position="1113"/>
    </location>
</feature>
<proteinExistence type="predicted"/>